<gene>
    <name evidence="2" type="ORF">COCNU_10G007640</name>
</gene>
<evidence type="ECO:0000313" key="3">
    <source>
        <dbReference type="Proteomes" id="UP000797356"/>
    </source>
</evidence>
<reference evidence="2" key="1">
    <citation type="journal article" date="2017" name="Gigascience">
        <title>The genome draft of coconut (Cocos nucifera).</title>
        <authorList>
            <person name="Xiao Y."/>
            <person name="Xu P."/>
            <person name="Fan H."/>
            <person name="Baudouin L."/>
            <person name="Xia W."/>
            <person name="Bocs S."/>
            <person name="Xu J."/>
            <person name="Li Q."/>
            <person name="Guo A."/>
            <person name="Zhou L."/>
            <person name="Li J."/>
            <person name="Wu Y."/>
            <person name="Ma Z."/>
            <person name="Armero A."/>
            <person name="Issali A.E."/>
            <person name="Liu N."/>
            <person name="Peng M."/>
            <person name="Yang Y."/>
        </authorList>
    </citation>
    <scope>NUCLEOTIDE SEQUENCE</scope>
    <source>
        <tissue evidence="2">Spear leaf of Hainan Tall coconut</tissue>
    </source>
</reference>
<dbReference type="Proteomes" id="UP000797356">
    <property type="component" value="Chromosome 10"/>
</dbReference>
<sequence>MRYRSSSEEKLCQLVILVVRPNYDVPKEKKGFWLPLDLEKKLLEPKEEKFIQNLSPLFGRISVAVGINLSLNKTPMIKYCLGIKKLMKNYWTYVFLTMFFLHVVAIMKFDPKKLAEMKKRNKDLAIANQLAIKRERKQRGSPSQSPPTFSRLYSKAASDKYDPYFYIKVGVQKSLTNYRGGLSASKIADCPSEVEPISCTTFDVHQIILTCWKVEAPQGGTALLRSYSTSTLIASWILLSEHMVWFYENKKTLKVGLQDEDCKKVVEDKAAKKAKVVEELKKQL</sequence>
<comment type="caution">
    <text evidence="2">The sequence shown here is derived from an EMBL/GenBank/DDBJ whole genome shotgun (WGS) entry which is preliminary data.</text>
</comment>
<keyword evidence="1" id="KW-1133">Transmembrane helix</keyword>
<evidence type="ECO:0000313" key="2">
    <source>
        <dbReference type="EMBL" id="KAG1362545.1"/>
    </source>
</evidence>
<keyword evidence="1" id="KW-0472">Membrane</keyword>
<keyword evidence="3" id="KW-1185">Reference proteome</keyword>
<feature type="transmembrane region" description="Helical" evidence="1">
    <location>
        <begin position="90"/>
        <end position="109"/>
    </location>
</feature>
<keyword evidence="1" id="KW-0812">Transmembrane</keyword>
<evidence type="ECO:0000256" key="1">
    <source>
        <dbReference type="SAM" id="Phobius"/>
    </source>
</evidence>
<dbReference type="EMBL" id="CM017881">
    <property type="protein sequence ID" value="KAG1362545.1"/>
    <property type="molecule type" value="Genomic_DNA"/>
</dbReference>
<accession>A0A8K0N7Y5</accession>
<name>A0A8K0N7Y5_COCNU</name>
<dbReference type="AlphaFoldDB" id="A0A8K0N7Y5"/>
<reference evidence="2" key="2">
    <citation type="submission" date="2019-07" db="EMBL/GenBank/DDBJ databases">
        <authorList>
            <person name="Yang Y."/>
            <person name="Bocs S."/>
            <person name="Baudouin L."/>
        </authorList>
    </citation>
    <scope>NUCLEOTIDE SEQUENCE</scope>
    <source>
        <tissue evidence="2">Spear leaf of Hainan Tall coconut</tissue>
    </source>
</reference>
<protein>
    <submittedName>
        <fullName evidence="2">Uncharacterized protein</fullName>
    </submittedName>
</protein>
<proteinExistence type="predicted"/>
<organism evidence="2 3">
    <name type="scientific">Cocos nucifera</name>
    <name type="common">Coconut palm</name>
    <dbReference type="NCBI Taxonomy" id="13894"/>
    <lineage>
        <taxon>Eukaryota</taxon>
        <taxon>Viridiplantae</taxon>
        <taxon>Streptophyta</taxon>
        <taxon>Embryophyta</taxon>
        <taxon>Tracheophyta</taxon>
        <taxon>Spermatophyta</taxon>
        <taxon>Magnoliopsida</taxon>
        <taxon>Liliopsida</taxon>
        <taxon>Arecaceae</taxon>
        <taxon>Arecoideae</taxon>
        <taxon>Cocoseae</taxon>
        <taxon>Attaleinae</taxon>
        <taxon>Cocos</taxon>
    </lineage>
</organism>